<dbReference type="InterPro" id="IPR036388">
    <property type="entry name" value="WH-like_DNA-bd_sf"/>
</dbReference>
<dbReference type="InterPro" id="IPR036390">
    <property type="entry name" value="WH_DNA-bd_sf"/>
</dbReference>
<dbReference type="SUPFAM" id="SSF46785">
    <property type="entry name" value="Winged helix' DNA-binding domain"/>
    <property type="match status" value="2"/>
</dbReference>
<dbReference type="InterPro" id="IPR014041">
    <property type="entry name" value="ESCRT-II_cplx_Vps25-sub_N"/>
</dbReference>
<evidence type="ECO:0000256" key="5">
    <source>
        <dbReference type="ARBA" id="ARBA00022490"/>
    </source>
</evidence>
<keyword evidence="4" id="KW-0813">Transport</keyword>
<gene>
    <name evidence="8" type="ORF">BCR43DRAFT_455206</name>
</gene>
<keyword evidence="9" id="KW-1185">Reference proteome</keyword>
<comment type="subcellular location">
    <subcellularLocation>
        <location evidence="1">Cytoplasm</location>
    </subcellularLocation>
</comment>
<dbReference type="EMBL" id="MCGN01000003">
    <property type="protein sequence ID" value="ORY98869.1"/>
    <property type="molecule type" value="Genomic_DNA"/>
</dbReference>
<dbReference type="GO" id="GO:0042803">
    <property type="term" value="F:protein homodimerization activity"/>
    <property type="evidence" value="ECO:0007669"/>
    <property type="project" value="TreeGrafter"/>
</dbReference>
<dbReference type="OrthoDB" id="245150at2759"/>
<evidence type="ECO:0000256" key="1">
    <source>
        <dbReference type="ARBA" id="ARBA00004496"/>
    </source>
</evidence>
<evidence type="ECO:0000256" key="6">
    <source>
        <dbReference type="ARBA" id="ARBA00022927"/>
    </source>
</evidence>
<evidence type="ECO:0000256" key="2">
    <source>
        <dbReference type="ARBA" id="ARBA00009674"/>
    </source>
</evidence>
<organism evidence="8 9">
    <name type="scientific">Syncephalastrum racemosum</name>
    <name type="common">Filamentous fungus</name>
    <dbReference type="NCBI Taxonomy" id="13706"/>
    <lineage>
        <taxon>Eukaryota</taxon>
        <taxon>Fungi</taxon>
        <taxon>Fungi incertae sedis</taxon>
        <taxon>Mucoromycota</taxon>
        <taxon>Mucoromycotina</taxon>
        <taxon>Mucoromycetes</taxon>
        <taxon>Mucorales</taxon>
        <taxon>Syncephalastraceae</taxon>
        <taxon>Syncephalastrum</taxon>
    </lineage>
</organism>
<name>A0A1X2HIK4_SYNRA</name>
<dbReference type="FunFam" id="1.10.10.570:FF:000003">
    <property type="entry name" value="Vacuolar protein-sorting-associated protein 25"/>
    <property type="match status" value="1"/>
</dbReference>
<evidence type="ECO:0000313" key="8">
    <source>
        <dbReference type="EMBL" id="ORY98869.1"/>
    </source>
</evidence>
<comment type="similarity">
    <text evidence="2">Belongs to the VPS25 family.</text>
</comment>
<reference evidence="8 9" key="1">
    <citation type="submission" date="2016-07" db="EMBL/GenBank/DDBJ databases">
        <title>Pervasive Adenine N6-methylation of Active Genes in Fungi.</title>
        <authorList>
            <consortium name="DOE Joint Genome Institute"/>
            <person name="Mondo S.J."/>
            <person name="Dannebaum R.O."/>
            <person name="Kuo R.C."/>
            <person name="Labutti K."/>
            <person name="Haridas S."/>
            <person name="Kuo A."/>
            <person name="Salamov A."/>
            <person name="Ahrendt S.R."/>
            <person name="Lipzen A."/>
            <person name="Sullivan W."/>
            <person name="Andreopoulos W.B."/>
            <person name="Clum A."/>
            <person name="Lindquist E."/>
            <person name="Daum C."/>
            <person name="Ramamoorthy G.K."/>
            <person name="Gryganskyi A."/>
            <person name="Culley D."/>
            <person name="Magnuson J.K."/>
            <person name="James T.Y."/>
            <person name="O'Malley M.A."/>
            <person name="Stajich J.E."/>
            <person name="Spatafora J.W."/>
            <person name="Visel A."/>
            <person name="Grigoriev I.V."/>
        </authorList>
    </citation>
    <scope>NUCLEOTIDE SEQUENCE [LARGE SCALE GENOMIC DNA]</scope>
    <source>
        <strain evidence="8 9">NRRL 2496</strain>
    </source>
</reference>
<keyword evidence="5" id="KW-0963">Cytoplasm</keyword>
<evidence type="ECO:0000256" key="4">
    <source>
        <dbReference type="ARBA" id="ARBA00022448"/>
    </source>
</evidence>
<dbReference type="InParanoid" id="A0A1X2HIK4"/>
<dbReference type="InterPro" id="IPR008570">
    <property type="entry name" value="ESCRT-II_cplx_Vps25-sub"/>
</dbReference>
<dbReference type="GO" id="GO:0043328">
    <property type="term" value="P:protein transport to vacuole involved in ubiquitin-dependent protein catabolic process via the multivesicular body sorting pathway"/>
    <property type="evidence" value="ECO:0007669"/>
    <property type="project" value="TreeGrafter"/>
</dbReference>
<dbReference type="GO" id="GO:0000814">
    <property type="term" value="C:ESCRT II complex"/>
    <property type="evidence" value="ECO:0007669"/>
    <property type="project" value="InterPro"/>
</dbReference>
<proteinExistence type="inferred from homology"/>
<evidence type="ECO:0000256" key="3">
    <source>
        <dbReference type="ARBA" id="ARBA00017934"/>
    </source>
</evidence>
<dbReference type="FunFam" id="1.10.10.10:FF:000141">
    <property type="entry name" value="vacuolar protein-sorting-associated protein 25"/>
    <property type="match status" value="1"/>
</dbReference>
<dbReference type="GO" id="GO:0016236">
    <property type="term" value="P:macroautophagy"/>
    <property type="evidence" value="ECO:0007669"/>
    <property type="project" value="UniProtKB-ARBA"/>
</dbReference>
<sequence>MSTSEFRFPVNYNFPPFYTRQPTEATWQNQVAQWSEFIQSYCRHHRIFRIDLHEATVPGASELFENSRIKRRLSFETLQEIIDEMVQQGVAEWEGGNKGPKTHAVIYWRKPDDWANLILQWVTETGNNNNILTVHEIAHGELVEDQPFYQLDGLILDKALHILSKRGVAQLFKGSGDDESMGVKFFAP</sequence>
<dbReference type="PANTHER" id="PTHR13149:SF0">
    <property type="entry name" value="VACUOLAR PROTEIN-SORTING-ASSOCIATED PROTEIN 25"/>
    <property type="match status" value="1"/>
</dbReference>
<dbReference type="OMA" id="TRCLIMW"/>
<evidence type="ECO:0000313" key="9">
    <source>
        <dbReference type="Proteomes" id="UP000242180"/>
    </source>
</evidence>
<dbReference type="GO" id="GO:0005198">
    <property type="term" value="F:structural molecule activity"/>
    <property type="evidence" value="ECO:0007669"/>
    <property type="project" value="TreeGrafter"/>
</dbReference>
<dbReference type="AlphaFoldDB" id="A0A1X2HIK4"/>
<comment type="caution">
    <text evidence="8">The sequence shown here is derived from an EMBL/GenBank/DDBJ whole genome shotgun (WGS) entry which is preliminary data.</text>
</comment>
<dbReference type="PANTHER" id="PTHR13149">
    <property type="entry name" value="VACUOLAR PROTEIN SORTING-ASSOCIATED PROTEIN VPS25"/>
    <property type="match status" value="1"/>
</dbReference>
<dbReference type="FunCoup" id="A0A1X2HIK4">
    <property type="interactions" value="286"/>
</dbReference>
<dbReference type="Proteomes" id="UP000242180">
    <property type="component" value="Unassembled WGS sequence"/>
</dbReference>
<protein>
    <recommendedName>
        <fullName evidence="3">Vacuolar protein-sorting-associated protein 25</fullName>
    </recommendedName>
    <alternativeName>
        <fullName evidence="7">ESCRT-II complex subunit VPS25</fullName>
    </alternativeName>
</protein>
<dbReference type="Pfam" id="PF05871">
    <property type="entry name" value="ESCRT-II"/>
    <property type="match status" value="1"/>
</dbReference>
<dbReference type="Gene3D" id="1.10.10.570">
    <property type="entry name" value="Winged helix' DNA-binding domain. Chain C. Domain 1"/>
    <property type="match status" value="1"/>
</dbReference>
<dbReference type="Gene3D" id="1.10.10.10">
    <property type="entry name" value="Winged helix-like DNA-binding domain superfamily/Winged helix DNA-binding domain"/>
    <property type="match status" value="1"/>
</dbReference>
<dbReference type="STRING" id="13706.A0A1X2HIK4"/>
<keyword evidence="6" id="KW-0653">Protein transport</keyword>
<accession>A0A1X2HIK4</accession>
<evidence type="ECO:0000256" key="7">
    <source>
        <dbReference type="ARBA" id="ARBA00030094"/>
    </source>
</evidence>